<accession>A0ABR7TBY0</accession>
<gene>
    <name evidence="8" type="ORF">GLO26_06470</name>
</gene>
<dbReference type="SUPFAM" id="SSF55073">
    <property type="entry name" value="Nucleotide cyclase"/>
    <property type="match status" value="1"/>
</dbReference>
<dbReference type="InterPro" id="IPR000160">
    <property type="entry name" value="GGDEF_dom"/>
</dbReference>
<evidence type="ECO:0000313" key="8">
    <source>
        <dbReference type="EMBL" id="MBC9825470.1"/>
    </source>
</evidence>
<feature type="domain" description="GGDEF" evidence="7">
    <location>
        <begin position="229"/>
        <end position="362"/>
    </location>
</feature>
<evidence type="ECO:0000256" key="3">
    <source>
        <dbReference type="ARBA" id="ARBA00022692"/>
    </source>
</evidence>
<dbReference type="PROSITE" id="PS50887">
    <property type="entry name" value="GGDEF"/>
    <property type="match status" value="1"/>
</dbReference>
<feature type="transmembrane region" description="Helical" evidence="6">
    <location>
        <begin position="136"/>
        <end position="156"/>
    </location>
</feature>
<dbReference type="Gene3D" id="1.10.1760.20">
    <property type="match status" value="1"/>
</dbReference>
<dbReference type="PANTHER" id="PTHR45138">
    <property type="entry name" value="REGULATORY COMPONENTS OF SENSORY TRANSDUCTION SYSTEM"/>
    <property type="match status" value="1"/>
</dbReference>
<name>A0ABR7TBY0_9LACT</name>
<dbReference type="Gene3D" id="3.30.70.270">
    <property type="match status" value="1"/>
</dbReference>
<evidence type="ECO:0000256" key="5">
    <source>
        <dbReference type="ARBA" id="ARBA00023136"/>
    </source>
</evidence>
<organism evidence="8 9">
    <name type="scientific">Carnobacterium inhibens</name>
    <dbReference type="NCBI Taxonomy" id="147709"/>
    <lineage>
        <taxon>Bacteria</taxon>
        <taxon>Bacillati</taxon>
        <taxon>Bacillota</taxon>
        <taxon>Bacilli</taxon>
        <taxon>Lactobacillales</taxon>
        <taxon>Carnobacteriaceae</taxon>
        <taxon>Carnobacterium</taxon>
    </lineage>
</organism>
<protein>
    <submittedName>
        <fullName evidence="8">Diguanylate cyclase</fullName>
    </submittedName>
</protein>
<sequence length="365" mass="41407">MLSSIFLNVIANISILCTASYIFVKLIPKEKKYTLNLQKKLIMIGIASMTNFILMLFSVNLPKEAIIDFRHIILILLVYYFGPTVSIPTAFLISVLRLLLGVNPVSIRIALMYVVLGLLLPYICSKLTKRFNQFAVLSWLNVVCVSAITLNLFFFYDDILLSSLICFSLFILSSIVVIIVTAFVEDLIKNLHLYLEIQEQAQMDYLTGLYNMRVFNKKWQTIQADKSIATTAFMMLDIDHFKWINDTYGHANGNFILRQLAVILQVGAPDNELIYRVGGEEFCIILNNLPYVEQKKTAEKIRASVASKEFLLENGAGIYITVSIGLAASTQKKDMKKLFRLADRCLYMAKDQGRNKVIGATMENE</sequence>
<evidence type="ECO:0000256" key="1">
    <source>
        <dbReference type="ARBA" id="ARBA00004651"/>
    </source>
</evidence>
<dbReference type="EMBL" id="WNJQ01000004">
    <property type="protein sequence ID" value="MBC9825470.1"/>
    <property type="molecule type" value="Genomic_DNA"/>
</dbReference>
<dbReference type="InterPro" id="IPR011620">
    <property type="entry name" value="Sig_transdc_His_kinase_LytS_TM"/>
</dbReference>
<keyword evidence="4 6" id="KW-1133">Transmembrane helix</keyword>
<evidence type="ECO:0000313" key="9">
    <source>
        <dbReference type="Proteomes" id="UP000638836"/>
    </source>
</evidence>
<evidence type="ECO:0000259" key="7">
    <source>
        <dbReference type="PROSITE" id="PS50887"/>
    </source>
</evidence>
<dbReference type="Pfam" id="PF07694">
    <property type="entry name" value="5TM-5TMR_LYT"/>
    <property type="match status" value="1"/>
</dbReference>
<feature type="transmembrane region" description="Helical" evidence="6">
    <location>
        <begin position="162"/>
        <end position="184"/>
    </location>
</feature>
<dbReference type="InterPro" id="IPR029787">
    <property type="entry name" value="Nucleotide_cyclase"/>
</dbReference>
<evidence type="ECO:0000256" key="6">
    <source>
        <dbReference type="SAM" id="Phobius"/>
    </source>
</evidence>
<dbReference type="InterPro" id="IPR043128">
    <property type="entry name" value="Rev_trsase/Diguanyl_cyclase"/>
</dbReference>
<dbReference type="Pfam" id="PF00990">
    <property type="entry name" value="GGDEF"/>
    <property type="match status" value="1"/>
</dbReference>
<feature type="transmembrane region" description="Helical" evidence="6">
    <location>
        <begin position="42"/>
        <end position="61"/>
    </location>
</feature>
<dbReference type="PANTHER" id="PTHR45138:SF9">
    <property type="entry name" value="DIGUANYLATE CYCLASE DGCM-RELATED"/>
    <property type="match status" value="1"/>
</dbReference>
<feature type="transmembrane region" description="Helical" evidence="6">
    <location>
        <begin position="105"/>
        <end position="124"/>
    </location>
</feature>
<feature type="transmembrane region" description="Helical" evidence="6">
    <location>
        <begin position="73"/>
        <end position="99"/>
    </location>
</feature>
<dbReference type="InterPro" id="IPR050469">
    <property type="entry name" value="Diguanylate_Cyclase"/>
</dbReference>
<proteinExistence type="predicted"/>
<reference evidence="8 9" key="1">
    <citation type="journal article" date="2020" name="Microorganisms">
        <title>New Insight into Antimicrobial Compounds from Food and Marine-Sourced Carnobacterium Species through Phenotype and Genome Analyses.</title>
        <authorList>
            <person name="Begrem S."/>
            <person name="Ivaniuk F."/>
            <person name="Gigout-Chevalier F."/>
            <person name="Kolypczuk L."/>
            <person name="Bonnetot S."/>
            <person name="Leroi F."/>
            <person name="Grovel O."/>
            <person name="Delbarre-Ladrat C."/>
            <person name="Passerini D."/>
        </authorList>
    </citation>
    <scope>NUCLEOTIDE SEQUENCE [LARGE SCALE GENOMIC DNA]</scope>
    <source>
        <strain evidence="8 9">MIP2551</strain>
    </source>
</reference>
<dbReference type="CDD" id="cd01949">
    <property type="entry name" value="GGDEF"/>
    <property type="match status" value="1"/>
</dbReference>
<keyword evidence="2" id="KW-1003">Cell membrane</keyword>
<dbReference type="RefSeq" id="WP_187948778.1">
    <property type="nucleotide sequence ID" value="NZ_WNJQ01000004.1"/>
</dbReference>
<dbReference type="Proteomes" id="UP000638836">
    <property type="component" value="Unassembled WGS sequence"/>
</dbReference>
<dbReference type="SMART" id="SM00267">
    <property type="entry name" value="GGDEF"/>
    <property type="match status" value="1"/>
</dbReference>
<keyword evidence="5 6" id="KW-0472">Membrane</keyword>
<comment type="caution">
    <text evidence="8">The sequence shown here is derived from an EMBL/GenBank/DDBJ whole genome shotgun (WGS) entry which is preliminary data.</text>
</comment>
<comment type="subcellular location">
    <subcellularLocation>
        <location evidence="1">Cell membrane</location>
        <topology evidence="1">Multi-pass membrane protein</topology>
    </subcellularLocation>
</comment>
<dbReference type="NCBIfam" id="TIGR00254">
    <property type="entry name" value="GGDEF"/>
    <property type="match status" value="1"/>
</dbReference>
<feature type="transmembrane region" description="Helical" evidence="6">
    <location>
        <begin position="5"/>
        <end position="22"/>
    </location>
</feature>
<evidence type="ECO:0000256" key="2">
    <source>
        <dbReference type="ARBA" id="ARBA00022475"/>
    </source>
</evidence>
<keyword evidence="3 6" id="KW-0812">Transmembrane</keyword>
<keyword evidence="9" id="KW-1185">Reference proteome</keyword>
<evidence type="ECO:0000256" key="4">
    <source>
        <dbReference type="ARBA" id="ARBA00022989"/>
    </source>
</evidence>